<comment type="similarity">
    <text evidence="3">Belongs to the peptidase C19 family.</text>
</comment>
<dbReference type="InterPro" id="IPR029071">
    <property type="entry name" value="Ubiquitin-like_domsf"/>
</dbReference>
<feature type="compositionally biased region" description="Basic residues" evidence="10">
    <location>
        <begin position="472"/>
        <end position="482"/>
    </location>
</feature>
<dbReference type="EC" id="3.4.19.12" evidence="4"/>
<dbReference type="SUPFAM" id="SSF54001">
    <property type="entry name" value="Cysteine proteinases"/>
    <property type="match status" value="1"/>
</dbReference>
<comment type="catalytic activity">
    <reaction evidence="1">
        <text>Thiol-dependent hydrolysis of ester, thioester, amide, peptide and isopeptide bonds formed by the C-terminal Gly of ubiquitin (a 76-residue protein attached to proteins as an intracellular targeting signal).</text>
        <dbReference type="EC" id="3.4.19.12"/>
    </reaction>
</comment>
<dbReference type="Gene3D" id="3.90.70.10">
    <property type="entry name" value="Cysteine proteinases"/>
    <property type="match status" value="1"/>
</dbReference>
<keyword evidence="9" id="KW-0539">Nucleus</keyword>
<dbReference type="EMBL" id="GL349450">
    <property type="protein sequence ID" value="KNC48127.1"/>
    <property type="molecule type" value="Genomic_DNA"/>
</dbReference>
<evidence type="ECO:0000259" key="11">
    <source>
        <dbReference type="PROSITE" id="PS50053"/>
    </source>
</evidence>
<dbReference type="RefSeq" id="XP_013758698.1">
    <property type="nucleotide sequence ID" value="XM_013903244.1"/>
</dbReference>
<evidence type="ECO:0000259" key="13">
    <source>
        <dbReference type="PROSITE" id="PS51283"/>
    </source>
</evidence>
<gene>
    <name evidence="14" type="ORF">AMSG_04356</name>
</gene>
<feature type="compositionally biased region" description="Basic and acidic residues" evidence="10">
    <location>
        <begin position="23"/>
        <end position="32"/>
    </location>
</feature>
<dbReference type="PROSITE" id="PS00972">
    <property type="entry name" value="USP_1"/>
    <property type="match status" value="1"/>
</dbReference>
<evidence type="ECO:0000259" key="12">
    <source>
        <dbReference type="PROSITE" id="PS50235"/>
    </source>
</evidence>
<dbReference type="OrthoDB" id="289038at2759"/>
<organism evidence="14 15">
    <name type="scientific">Thecamonas trahens ATCC 50062</name>
    <dbReference type="NCBI Taxonomy" id="461836"/>
    <lineage>
        <taxon>Eukaryota</taxon>
        <taxon>Apusozoa</taxon>
        <taxon>Apusomonadida</taxon>
        <taxon>Apusomonadidae</taxon>
        <taxon>Thecamonas</taxon>
    </lineage>
</organism>
<evidence type="ECO:0000313" key="15">
    <source>
        <dbReference type="Proteomes" id="UP000054408"/>
    </source>
</evidence>
<proteinExistence type="inferred from homology"/>
<evidence type="ECO:0000313" key="14">
    <source>
        <dbReference type="EMBL" id="KNC48127.1"/>
    </source>
</evidence>
<keyword evidence="6" id="KW-0833">Ubl conjugation pathway</keyword>
<feature type="compositionally biased region" description="Acidic residues" evidence="10">
    <location>
        <begin position="1301"/>
        <end position="1318"/>
    </location>
</feature>
<keyword evidence="7 14" id="KW-0378">Hydrolase</keyword>
<keyword evidence="15" id="KW-1185">Reference proteome</keyword>
<feature type="compositionally biased region" description="Basic residues" evidence="10">
    <location>
        <begin position="492"/>
        <end position="506"/>
    </location>
</feature>
<feature type="region of interest" description="Disordered" evidence="10">
    <location>
        <begin position="1299"/>
        <end position="1318"/>
    </location>
</feature>
<dbReference type="InterPro" id="IPR028889">
    <property type="entry name" value="USP"/>
</dbReference>
<dbReference type="InterPro" id="IPR006615">
    <property type="entry name" value="Pept_C19_DUSP"/>
</dbReference>
<dbReference type="Gene3D" id="3.10.20.90">
    <property type="entry name" value="Phosphatidylinositol 3-kinase Catalytic Subunit, Chain A, domain 1"/>
    <property type="match status" value="1"/>
</dbReference>
<evidence type="ECO:0000256" key="5">
    <source>
        <dbReference type="ARBA" id="ARBA00022670"/>
    </source>
</evidence>
<dbReference type="CDD" id="cd01795">
    <property type="entry name" value="Ubl_USP48"/>
    <property type="match status" value="1"/>
</dbReference>
<dbReference type="InterPro" id="IPR035927">
    <property type="entry name" value="DUSP-like_sf"/>
</dbReference>
<dbReference type="OMA" id="KFANIFR"/>
<feature type="compositionally biased region" description="Basic residues" evidence="10">
    <location>
        <begin position="609"/>
        <end position="619"/>
    </location>
</feature>
<reference evidence="14 15" key="1">
    <citation type="submission" date="2010-05" db="EMBL/GenBank/DDBJ databases">
        <title>The Genome Sequence of Thecamonas trahens ATCC 50062.</title>
        <authorList>
            <consortium name="The Broad Institute Genome Sequencing Platform"/>
            <person name="Russ C."/>
            <person name="Cuomo C."/>
            <person name="Shea T."/>
            <person name="Young S.K."/>
            <person name="Zeng Q."/>
            <person name="Koehrsen M."/>
            <person name="Haas B."/>
            <person name="Borodovsky M."/>
            <person name="Guigo R."/>
            <person name="Alvarado L."/>
            <person name="Berlin A."/>
            <person name="Bochicchio J."/>
            <person name="Borenstein D."/>
            <person name="Chapman S."/>
            <person name="Chen Z."/>
            <person name="Freedman E."/>
            <person name="Gellesch M."/>
            <person name="Goldberg J."/>
            <person name="Griggs A."/>
            <person name="Gujja S."/>
            <person name="Heilman E."/>
            <person name="Heiman D."/>
            <person name="Hepburn T."/>
            <person name="Howarth C."/>
            <person name="Jen D."/>
            <person name="Larson L."/>
            <person name="Mehta T."/>
            <person name="Park D."/>
            <person name="Pearson M."/>
            <person name="Roberts A."/>
            <person name="Saif S."/>
            <person name="Shenoy N."/>
            <person name="Sisk P."/>
            <person name="Stolte C."/>
            <person name="Sykes S."/>
            <person name="Thomson T."/>
            <person name="Walk T."/>
            <person name="White J."/>
            <person name="Yandava C."/>
            <person name="Burger G."/>
            <person name="Gray M.W."/>
            <person name="Holland P.W.H."/>
            <person name="King N."/>
            <person name="Lang F.B.F."/>
            <person name="Roger A.J."/>
            <person name="Ruiz-Trillo I."/>
            <person name="Lander E."/>
            <person name="Nusbaum C."/>
        </authorList>
    </citation>
    <scope>NUCLEOTIDE SEQUENCE [LARGE SCALE GENOMIC DNA]</scope>
    <source>
        <strain evidence="14 15">ATCC 50062</strain>
    </source>
</reference>
<evidence type="ECO:0000256" key="6">
    <source>
        <dbReference type="ARBA" id="ARBA00022786"/>
    </source>
</evidence>
<dbReference type="InterPro" id="IPR044743">
    <property type="entry name" value="Ubl_USP48"/>
</dbReference>
<dbReference type="PROSITE" id="PS50053">
    <property type="entry name" value="UBIQUITIN_2"/>
    <property type="match status" value="1"/>
</dbReference>
<feature type="region of interest" description="Disordered" evidence="10">
    <location>
        <begin position="424"/>
        <end position="687"/>
    </location>
</feature>
<feature type="compositionally biased region" description="Basic residues" evidence="10">
    <location>
        <begin position="433"/>
        <end position="462"/>
    </location>
</feature>
<dbReference type="Pfam" id="PF00443">
    <property type="entry name" value="UCH"/>
    <property type="match status" value="1"/>
</dbReference>
<dbReference type="PROSITE" id="PS51283">
    <property type="entry name" value="DUSP"/>
    <property type="match status" value="1"/>
</dbReference>
<dbReference type="Proteomes" id="UP000054408">
    <property type="component" value="Unassembled WGS sequence"/>
</dbReference>
<dbReference type="InterPro" id="IPR001394">
    <property type="entry name" value="Peptidase_C19_UCH"/>
</dbReference>
<dbReference type="GO" id="GO:0006508">
    <property type="term" value="P:proteolysis"/>
    <property type="evidence" value="ECO:0007669"/>
    <property type="project" value="UniProtKB-KW"/>
</dbReference>
<keyword evidence="5" id="KW-0645">Protease</keyword>
<evidence type="ECO:0000256" key="8">
    <source>
        <dbReference type="ARBA" id="ARBA00022807"/>
    </source>
</evidence>
<dbReference type="GO" id="GO:0016579">
    <property type="term" value="P:protein deubiquitination"/>
    <property type="evidence" value="ECO:0007669"/>
    <property type="project" value="InterPro"/>
</dbReference>
<evidence type="ECO:0000256" key="7">
    <source>
        <dbReference type="ARBA" id="ARBA00022801"/>
    </source>
</evidence>
<dbReference type="InterPro" id="IPR038765">
    <property type="entry name" value="Papain-like_cys_pep_sf"/>
</dbReference>
<dbReference type="GO" id="GO:0004843">
    <property type="term" value="F:cysteine-type deubiquitinase activity"/>
    <property type="evidence" value="ECO:0007669"/>
    <property type="project" value="UniProtKB-EC"/>
</dbReference>
<dbReference type="PANTHER" id="PTHR24006:SF722">
    <property type="entry name" value="UBIQUITIN CARBOXYL-TERMINAL HYDROLASE 48"/>
    <property type="match status" value="1"/>
</dbReference>
<comment type="subcellular location">
    <subcellularLocation>
        <location evidence="2">Nucleus</location>
    </subcellularLocation>
</comment>
<feature type="compositionally biased region" description="Basic residues" evidence="10">
    <location>
        <begin position="548"/>
        <end position="557"/>
    </location>
</feature>
<protein>
    <recommendedName>
        <fullName evidence="4">ubiquitinyl hydrolase 1</fullName>
        <ecNumber evidence="4">3.4.19.12</ecNumber>
    </recommendedName>
</protein>
<feature type="domain" description="USP" evidence="12">
    <location>
        <begin position="121"/>
        <end position="425"/>
    </location>
</feature>
<feature type="region of interest" description="Disordered" evidence="10">
    <location>
        <begin position="1"/>
        <end position="32"/>
    </location>
</feature>
<evidence type="ECO:0000256" key="1">
    <source>
        <dbReference type="ARBA" id="ARBA00000707"/>
    </source>
</evidence>
<evidence type="ECO:0000256" key="10">
    <source>
        <dbReference type="SAM" id="MobiDB-lite"/>
    </source>
</evidence>
<feature type="compositionally biased region" description="Acidic residues" evidence="10">
    <location>
        <begin position="524"/>
        <end position="535"/>
    </location>
</feature>
<feature type="domain" description="Ubiquitin-like" evidence="11">
    <location>
        <begin position="1187"/>
        <end position="1253"/>
    </location>
</feature>
<dbReference type="InterPro" id="IPR000626">
    <property type="entry name" value="Ubiquitin-like_dom"/>
</dbReference>
<evidence type="ECO:0000256" key="2">
    <source>
        <dbReference type="ARBA" id="ARBA00004123"/>
    </source>
</evidence>
<dbReference type="GO" id="GO:0004197">
    <property type="term" value="F:cysteine-type endopeptidase activity"/>
    <property type="evidence" value="ECO:0007669"/>
    <property type="project" value="InterPro"/>
</dbReference>
<dbReference type="PROSITE" id="PS50235">
    <property type="entry name" value="USP_3"/>
    <property type="match status" value="1"/>
</dbReference>
<evidence type="ECO:0000256" key="4">
    <source>
        <dbReference type="ARBA" id="ARBA00012759"/>
    </source>
</evidence>
<dbReference type="SUPFAM" id="SSF54236">
    <property type="entry name" value="Ubiquitin-like"/>
    <property type="match status" value="1"/>
</dbReference>
<dbReference type="GO" id="GO:0005634">
    <property type="term" value="C:nucleus"/>
    <property type="evidence" value="ECO:0007669"/>
    <property type="project" value="UniProtKB-SubCell"/>
</dbReference>
<evidence type="ECO:0000256" key="3">
    <source>
        <dbReference type="ARBA" id="ARBA00009085"/>
    </source>
</evidence>
<sequence length="1318" mass="146712">MARRKRKGNKPPPPPAHLAWADSLDRPDQVSQEHVDTAYGLAVEPVCPDASGKNRAHSAYCLHGWAKRGKGVWATRPSILSGFKDNPEELLRIPPPPPPHERFEWVGNTSRRPYKIGKCMVGLANLGATCYMNSLLQTLYMDVPFRAAVYAFDPACVAQTIPPGQTSVVHELQRVFAYLELSQKTVYVPQQLVSALGLDTTEQQDAQEFYKLFLSAIETEMRQSDDPHVASAVGRTFRGKLSYVTTCQSCKHASRRSEPFYELDLNFRSASDKLATLENLITDYVTPEVMDGDNKVFCSKCEGKHAATRAIELEELPSSLVVQVKRFTYDMVTFQKKKIHTNISYPQSLNPGRLVPNADFPAHEYRVWAILEHAGATTSAGHYIAFLREPINQYWYRFNDEEVRCDMNFDDPLDAGADALVAGTDTATETKSKSKSKSKSKPKPKPKSAAKSKPAAKLKSAAKSKAAATAKAKPKAKPKAKAKAPATEAGKKRGRTTSRSRRRTKTAKALDGSRRASSSGVCDMIEEQQEEEEIGSDAVESTSSSRPSRIRRSRRTAAAKARSGTADSKHQMMSVTDINKEIVESQKAVGRSAIVNQAPTLEENTLSRRSSRRKRKRSPSPKSPGPVPDVKPKSKRVANTKTKPTAKAGKAKATKAKATKAKAAKAKAAKAKATKAKATKAKATKVKREPKIVKPAVPPAASVDPLVDAHGSSLERWESKNAYMFVYSRHRDEPLPEYTVPQALREEVEAENTKLLARIYEFKSKVQAAQEQVDTERARYTSLMERNREALKTDPRNVRWLPVAWLRSWALGNRPPLVAEPELLCKHGCIDPQEAPNLKVVHASVYHEMVELYADSASPQFPELNLTSCCIECLRSYVSHRKSLRDDIAHRAAVLTRIDNGELNGDDDAGVYIDKKFLTRFRRSTTSTTYGSGDINEKIMCEHGKLTPSGAVAVKVGSDDFDFMCQYAGVTGTKLTGDAIPCAICAEKYETKKSKRSALASQLKEERILARSFLERRTVAPKEASDGWYFAIPEDFVHDWREYVKHALDGDVERPKAIDTAPLRCEHGKLLYHFSRNDLRESRHINVFDLMAESKWSLFVTKYPCEAPVRLCLAAAENTGDLELVYSPEPCSQGCVEAQLERDRQEDADDTSEIFVRLVGPGENWCDIDVEEERKRILPKTTASGRVRRTRQQTNPIRRFDFHPELTVGELKYDIFRKFNVSDTKQVLFFNNDSLEDNEKPLIDCGVAANNVIICQTSSQPDDDDVAQAIEKKAATVPETGFAGSRLVSSFAPRLSATEEPVVDLVDDDDDDNNNNNK</sequence>
<dbReference type="InterPro" id="IPR018200">
    <property type="entry name" value="USP_CS"/>
</dbReference>
<feature type="compositionally biased region" description="Polar residues" evidence="10">
    <location>
        <begin position="594"/>
        <end position="604"/>
    </location>
</feature>
<evidence type="ECO:0000256" key="9">
    <source>
        <dbReference type="ARBA" id="ARBA00023242"/>
    </source>
</evidence>
<accession>A0A0L0D6Y6</accession>
<dbReference type="eggNOG" id="KOG1863">
    <property type="taxonomic scope" value="Eukaryota"/>
</dbReference>
<feature type="domain" description="DUSP" evidence="13">
    <location>
        <begin position="1001"/>
        <end position="1116"/>
    </location>
</feature>
<dbReference type="GeneID" id="25563902"/>
<dbReference type="InterPro" id="IPR050164">
    <property type="entry name" value="Peptidase_C19"/>
</dbReference>
<dbReference type="PANTHER" id="PTHR24006">
    <property type="entry name" value="UBIQUITIN CARBOXYL-TERMINAL HYDROLASE"/>
    <property type="match status" value="1"/>
</dbReference>
<dbReference type="SUPFAM" id="SSF143791">
    <property type="entry name" value="DUSP-like"/>
    <property type="match status" value="1"/>
</dbReference>
<feature type="compositionally biased region" description="Basic residues" evidence="10">
    <location>
        <begin position="649"/>
        <end position="685"/>
    </location>
</feature>
<dbReference type="GO" id="GO:0005829">
    <property type="term" value="C:cytosol"/>
    <property type="evidence" value="ECO:0007669"/>
    <property type="project" value="TreeGrafter"/>
</dbReference>
<name>A0A0L0D6Y6_THETB</name>
<dbReference type="STRING" id="461836.A0A0L0D6Y6"/>
<keyword evidence="8" id="KW-0788">Thiol protease</keyword>